<dbReference type="Proteomes" id="UP000838412">
    <property type="component" value="Chromosome 18"/>
</dbReference>
<dbReference type="InterPro" id="IPR019473">
    <property type="entry name" value="TFIID_su8_C"/>
</dbReference>
<dbReference type="InterPro" id="IPR006565">
    <property type="entry name" value="BTP"/>
</dbReference>
<feature type="compositionally biased region" description="Polar residues" evidence="8">
    <location>
        <begin position="231"/>
        <end position="240"/>
    </location>
</feature>
<dbReference type="Pfam" id="PF10406">
    <property type="entry name" value="TAF8_C"/>
    <property type="match status" value="1"/>
</dbReference>
<feature type="region of interest" description="Disordered" evidence="8">
    <location>
        <begin position="214"/>
        <end position="294"/>
    </location>
</feature>
<evidence type="ECO:0000256" key="1">
    <source>
        <dbReference type="ARBA" id="ARBA00004123"/>
    </source>
</evidence>
<evidence type="ECO:0000259" key="9">
    <source>
        <dbReference type="SMART" id="SM00576"/>
    </source>
</evidence>
<feature type="domain" description="Bromodomain associated" evidence="9">
    <location>
        <begin position="10"/>
        <end position="86"/>
    </location>
</feature>
<dbReference type="InterPro" id="IPR009072">
    <property type="entry name" value="Histone-fold"/>
</dbReference>
<dbReference type="Pfam" id="PF07524">
    <property type="entry name" value="Bromo_TP"/>
    <property type="match status" value="1"/>
</dbReference>
<organism evidence="10 11">
    <name type="scientific">Branchiostoma lanceolatum</name>
    <name type="common">Common lancelet</name>
    <name type="synonym">Amphioxus lanceolatum</name>
    <dbReference type="NCBI Taxonomy" id="7740"/>
    <lineage>
        <taxon>Eukaryota</taxon>
        <taxon>Metazoa</taxon>
        <taxon>Chordata</taxon>
        <taxon>Cephalochordata</taxon>
        <taxon>Leptocardii</taxon>
        <taxon>Amphioxiformes</taxon>
        <taxon>Branchiostomatidae</taxon>
        <taxon>Branchiostoma</taxon>
    </lineage>
</organism>
<dbReference type="OrthoDB" id="2193813at2759"/>
<keyword evidence="6" id="KW-0539">Nucleus</keyword>
<name>A0A8J9ZDA5_BRALA</name>
<feature type="compositionally biased region" description="Polar residues" evidence="8">
    <location>
        <begin position="101"/>
        <end position="118"/>
    </location>
</feature>
<dbReference type="GO" id="GO:0046982">
    <property type="term" value="F:protein heterodimerization activity"/>
    <property type="evidence" value="ECO:0007669"/>
    <property type="project" value="InterPro"/>
</dbReference>
<dbReference type="AlphaFoldDB" id="A0A8J9ZDA5"/>
<dbReference type="EMBL" id="OV696703">
    <property type="protein sequence ID" value="CAH1251078.1"/>
    <property type="molecule type" value="Genomic_DNA"/>
</dbReference>
<dbReference type="GO" id="GO:0005669">
    <property type="term" value="C:transcription factor TFIID complex"/>
    <property type="evidence" value="ECO:0007669"/>
    <property type="project" value="InterPro"/>
</dbReference>
<dbReference type="CDD" id="cd08049">
    <property type="entry name" value="TAF8"/>
    <property type="match status" value="1"/>
</dbReference>
<dbReference type="PANTHER" id="PTHR46469">
    <property type="entry name" value="TRANSCRIPTION INITIATION FACTOR TFIID SUBUNIT 8"/>
    <property type="match status" value="1"/>
</dbReference>
<keyword evidence="4" id="KW-0805">Transcription regulation</keyword>
<feature type="compositionally biased region" description="Basic residues" evidence="8">
    <location>
        <begin position="285"/>
        <end position="294"/>
    </location>
</feature>
<comment type="similarity">
    <text evidence="2">Belongs to the TAF8 family.</text>
</comment>
<keyword evidence="11" id="KW-1185">Reference proteome</keyword>
<sequence length="294" mass="32041">MTSTEASALASARRRALTVAVSALCTEGGFGTAENAALESLTEMLQSYITEMGRSAKQYCELAGRTEPMLTDVTVSLIEMGADIEGLPAYARRANRLTMTAQPQARTPGNPKVLQTGTKKPHPSYVPEHLPAFPDPHTYIRTPTFRPPASDYQVIRETAASQRRDIERALTRFIAKTGDTQSLFKDDKNSFPLIAPQPLPAPYMLSLVGSDMDVTDETSDEESMETTSSSQQQIAPSQVAGTRESKDGSGAGKGEDSSQDLSQDQRNRDSDSIIDNPFLQPARKPPFRRKLSAK</sequence>
<dbReference type="CDD" id="cd22918">
    <property type="entry name" value="HFD_TAF8"/>
    <property type="match status" value="1"/>
</dbReference>
<reference evidence="10" key="1">
    <citation type="submission" date="2022-01" db="EMBL/GenBank/DDBJ databases">
        <authorList>
            <person name="Braso-Vives M."/>
        </authorList>
    </citation>
    <scope>NUCLEOTIDE SEQUENCE</scope>
</reference>
<evidence type="ECO:0000256" key="8">
    <source>
        <dbReference type="SAM" id="MobiDB-lite"/>
    </source>
</evidence>
<evidence type="ECO:0000256" key="4">
    <source>
        <dbReference type="ARBA" id="ARBA00023015"/>
    </source>
</evidence>
<evidence type="ECO:0000313" key="10">
    <source>
        <dbReference type="EMBL" id="CAH1251078.1"/>
    </source>
</evidence>
<evidence type="ECO:0000256" key="2">
    <source>
        <dbReference type="ARBA" id="ARBA00008767"/>
    </source>
</evidence>
<dbReference type="Gene3D" id="1.10.20.10">
    <property type="entry name" value="Histone, subunit A"/>
    <property type="match status" value="1"/>
</dbReference>
<protein>
    <recommendedName>
        <fullName evidence="3">Transcription initiation factor TFIID subunit 8</fullName>
    </recommendedName>
    <alternativeName>
        <fullName evidence="7">TBP-associated factor 8</fullName>
    </alternativeName>
</protein>
<evidence type="ECO:0000256" key="6">
    <source>
        <dbReference type="ARBA" id="ARBA00023242"/>
    </source>
</evidence>
<evidence type="ECO:0000256" key="7">
    <source>
        <dbReference type="ARBA" id="ARBA00031721"/>
    </source>
</evidence>
<keyword evidence="5" id="KW-0804">Transcription</keyword>
<evidence type="ECO:0000256" key="3">
    <source>
        <dbReference type="ARBA" id="ARBA00017307"/>
    </source>
</evidence>
<evidence type="ECO:0000313" key="11">
    <source>
        <dbReference type="Proteomes" id="UP000838412"/>
    </source>
</evidence>
<dbReference type="InterPro" id="IPR037818">
    <property type="entry name" value="TAF8"/>
</dbReference>
<dbReference type="SMART" id="SM00576">
    <property type="entry name" value="BTP"/>
    <property type="match status" value="1"/>
</dbReference>
<evidence type="ECO:0000256" key="5">
    <source>
        <dbReference type="ARBA" id="ARBA00023163"/>
    </source>
</evidence>
<dbReference type="GO" id="GO:0006367">
    <property type="term" value="P:transcription initiation at RNA polymerase II promoter"/>
    <property type="evidence" value="ECO:0007669"/>
    <property type="project" value="TreeGrafter"/>
</dbReference>
<accession>A0A8J9ZDA5</accession>
<comment type="subcellular location">
    <subcellularLocation>
        <location evidence="1">Nucleus</location>
    </subcellularLocation>
</comment>
<feature type="compositionally biased region" description="Acidic residues" evidence="8">
    <location>
        <begin position="214"/>
        <end position="224"/>
    </location>
</feature>
<dbReference type="PANTHER" id="PTHR46469:SF1">
    <property type="entry name" value="TRANSCRIPTION INITIATION FACTOR TFIID SUBUNIT 8"/>
    <property type="match status" value="1"/>
</dbReference>
<proteinExistence type="inferred from homology"/>
<feature type="region of interest" description="Disordered" evidence="8">
    <location>
        <begin position="101"/>
        <end position="124"/>
    </location>
</feature>
<gene>
    <name evidence="10" type="primary">TAF8</name>
    <name evidence="10" type="ORF">BLAG_LOCUS11574</name>
</gene>